<comment type="function">
    <text evidence="2">Removal of H(2)O(2), oxidation of toxic reductants, biosynthesis and degradation of lignin, suberization, auxin catabolism, response to environmental stresses such as wounding, pathogen attack and oxidative stress. These functions might be dependent on each isozyme/isoform in each plant tissue.</text>
</comment>
<feature type="binding site" evidence="19">
    <location>
        <position position="122"/>
    </location>
    <ligand>
        <name>Ca(2+)</name>
        <dbReference type="ChEBI" id="CHEBI:29108"/>
        <label>1</label>
    </ligand>
</feature>
<feature type="binding site" description="axial binding residue" evidence="19">
    <location>
        <position position="245"/>
    </location>
    <ligand>
        <name>heme b</name>
        <dbReference type="ChEBI" id="CHEBI:60344"/>
    </ligand>
    <ligandPart>
        <name>Fe</name>
        <dbReference type="ChEBI" id="CHEBI:18248"/>
    </ligandPart>
</feature>
<evidence type="ECO:0000256" key="9">
    <source>
        <dbReference type="ARBA" id="ARBA00022723"/>
    </source>
</evidence>
<evidence type="ECO:0000256" key="10">
    <source>
        <dbReference type="ARBA" id="ARBA00022729"/>
    </source>
</evidence>
<dbReference type="GO" id="GO:0020037">
    <property type="term" value="F:heme binding"/>
    <property type="evidence" value="ECO:0007669"/>
    <property type="project" value="UniProtKB-UniRule"/>
</dbReference>
<evidence type="ECO:0000256" key="14">
    <source>
        <dbReference type="ARBA" id="ARBA00023157"/>
    </source>
</evidence>
<proteinExistence type="inferred from homology"/>
<evidence type="ECO:0000256" key="21">
    <source>
        <dbReference type="PIRSR" id="PIRSR600823-5"/>
    </source>
</evidence>
<feature type="disulfide bond" evidence="21">
    <location>
        <begin position="120"/>
        <end position="125"/>
    </location>
</feature>
<comment type="similarity">
    <text evidence="22">Belongs to the peroxidase family. Classical plant (class III) peroxidase subfamily.</text>
</comment>
<dbReference type="CDD" id="cd00693">
    <property type="entry name" value="secretory_peroxidase"/>
    <property type="match status" value="1"/>
</dbReference>
<evidence type="ECO:0000256" key="5">
    <source>
        <dbReference type="ARBA" id="ARBA00012313"/>
    </source>
</evidence>
<evidence type="ECO:0000256" key="3">
    <source>
        <dbReference type="ARBA" id="ARBA00004613"/>
    </source>
</evidence>
<feature type="binding site" evidence="19">
    <location>
        <position position="119"/>
    </location>
    <ligand>
        <name>Ca(2+)</name>
        <dbReference type="ChEBI" id="CHEBI:29108"/>
        <label>1</label>
    </ligand>
</feature>
<comment type="similarity">
    <text evidence="4">Belongs to the peroxidase family. Ascorbate peroxidase subfamily.</text>
</comment>
<dbReference type="GO" id="GO:0140825">
    <property type="term" value="F:lactoperoxidase activity"/>
    <property type="evidence" value="ECO:0007669"/>
    <property type="project" value="UniProtKB-EC"/>
</dbReference>
<keyword evidence="16 22" id="KW-0376">Hydrogen peroxide</keyword>
<reference evidence="24" key="1">
    <citation type="journal article" date="2025" name="Foods">
        <title>Unveiling the Microbial Signatures of Arabica Coffee Cherries: Insights into Ripeness Specific Diversity, Functional Traits, and Implications for Quality and Safety.</title>
        <authorList>
            <consortium name="RefSeq"/>
            <person name="Tenea G.N."/>
            <person name="Cifuentes V."/>
            <person name="Reyes P."/>
            <person name="Cevallos-Vallejos M."/>
        </authorList>
    </citation>
    <scope>NUCLEOTIDE SEQUENCE [LARGE SCALE GENOMIC DNA]</scope>
</reference>
<organism evidence="24 25">
    <name type="scientific">Coffea arabica</name>
    <name type="common">Arabian coffee</name>
    <dbReference type="NCBI Taxonomy" id="13443"/>
    <lineage>
        <taxon>Eukaryota</taxon>
        <taxon>Viridiplantae</taxon>
        <taxon>Streptophyta</taxon>
        <taxon>Embryophyta</taxon>
        <taxon>Tracheophyta</taxon>
        <taxon>Spermatophyta</taxon>
        <taxon>Magnoliopsida</taxon>
        <taxon>eudicotyledons</taxon>
        <taxon>Gunneridae</taxon>
        <taxon>Pentapetalae</taxon>
        <taxon>asterids</taxon>
        <taxon>lamiids</taxon>
        <taxon>Gentianales</taxon>
        <taxon>Rubiaceae</taxon>
        <taxon>Ixoroideae</taxon>
        <taxon>Gardenieae complex</taxon>
        <taxon>Bertiereae - Coffeeae clade</taxon>
        <taxon>Coffeeae</taxon>
        <taxon>Coffea</taxon>
    </lineage>
</organism>
<dbReference type="FunFam" id="1.10.520.10:FF:000006">
    <property type="entry name" value="Peroxidase"/>
    <property type="match status" value="1"/>
</dbReference>
<evidence type="ECO:0000256" key="15">
    <source>
        <dbReference type="ARBA" id="ARBA00023180"/>
    </source>
</evidence>
<feature type="binding site" evidence="19">
    <location>
        <position position="299"/>
    </location>
    <ligand>
        <name>Ca(2+)</name>
        <dbReference type="ChEBI" id="CHEBI:29108"/>
        <label>2</label>
    </ligand>
</feature>
<dbReference type="PRINTS" id="PR00458">
    <property type="entry name" value="PEROXIDASE"/>
</dbReference>
<dbReference type="GO" id="GO:0042744">
    <property type="term" value="P:hydrogen peroxide catabolic process"/>
    <property type="evidence" value="ECO:0007669"/>
    <property type="project" value="UniProtKB-KW"/>
</dbReference>
<evidence type="ECO:0000256" key="19">
    <source>
        <dbReference type="PIRSR" id="PIRSR600823-3"/>
    </source>
</evidence>
<dbReference type="InterPro" id="IPR000823">
    <property type="entry name" value="Peroxidase_pln"/>
</dbReference>
<keyword evidence="10" id="KW-0732">Signal</keyword>
<evidence type="ECO:0000256" key="1">
    <source>
        <dbReference type="ARBA" id="ARBA00000189"/>
    </source>
</evidence>
<dbReference type="AlphaFoldDB" id="A0A6P6TB05"/>
<evidence type="ECO:0000256" key="8">
    <source>
        <dbReference type="ARBA" id="ARBA00022617"/>
    </source>
</evidence>
<dbReference type="GeneID" id="113699065"/>
<sequence>MPLPFIQAKKFNLQKAHKVHLHMCINIRRIMSKKSSKNSLTKKPLLIKMSLKFLLLLFFFLLLNFAMIRNAAAMTTLLIPGFYSETCPDAEFIVRDVIKKSMTREARNAASVMRLQFHDCFVNGCDASVLLDDTPNMLGEKLGLSNINSLRSFEVLDEAKEALERACPGVVSCADIVIMAARDAVVLSGGPNWDVKLGRLDSLTASQKDSDDIMPSPRANASYLIDLFNRFNLSVKDLVALSGSHSIGKGRCFSVMFRLYNQSGTGRPDPAIEPKYREKLDKLCPLGGDENATVDLDATPELFDNQYFKDLVNGRGFLNSDETLYTFPQTRGYVKLFSANQNEFFKAFVQGMIKMGDLQSGRPGEIRKNCRVVNRRPVDILLES</sequence>
<feature type="active site" description="Proton acceptor" evidence="17">
    <location>
        <position position="118"/>
    </location>
</feature>
<feature type="site" description="Transition state stabilizer" evidence="20">
    <location>
        <position position="114"/>
    </location>
</feature>
<feature type="domain" description="Plant heme peroxidase family profile" evidence="23">
    <location>
        <begin position="77"/>
        <end position="374"/>
    </location>
</feature>
<dbReference type="PROSITE" id="PS50873">
    <property type="entry name" value="PEROXIDASE_4"/>
    <property type="match status" value="1"/>
</dbReference>
<comment type="cofactor">
    <cofactor evidence="19 22">
        <name>heme b</name>
        <dbReference type="ChEBI" id="CHEBI:60344"/>
    </cofactor>
    <text evidence="19 22">Binds 1 heme b (iron(II)-protoporphyrin IX) group per subunit.</text>
</comment>
<dbReference type="GO" id="GO:0005576">
    <property type="term" value="C:extracellular region"/>
    <property type="evidence" value="ECO:0007669"/>
    <property type="project" value="UniProtKB-SubCell"/>
</dbReference>
<evidence type="ECO:0000256" key="20">
    <source>
        <dbReference type="PIRSR" id="PIRSR600823-4"/>
    </source>
</evidence>
<dbReference type="GO" id="GO:0046872">
    <property type="term" value="F:metal ion binding"/>
    <property type="evidence" value="ECO:0007669"/>
    <property type="project" value="UniProtKB-UniRule"/>
</dbReference>
<feature type="binding site" evidence="19">
    <location>
        <position position="297"/>
    </location>
    <ligand>
        <name>Ca(2+)</name>
        <dbReference type="ChEBI" id="CHEBI:29108"/>
        <label>2</label>
    </ligand>
</feature>
<evidence type="ECO:0000256" key="12">
    <source>
        <dbReference type="ARBA" id="ARBA00023002"/>
    </source>
</evidence>
<dbReference type="PRINTS" id="PR00461">
    <property type="entry name" value="PLPEROXIDASE"/>
</dbReference>
<dbReference type="InterPro" id="IPR019794">
    <property type="entry name" value="Peroxidases_AS"/>
</dbReference>
<feature type="binding site" evidence="19">
    <location>
        <position position="304"/>
    </location>
    <ligand>
        <name>Ca(2+)</name>
        <dbReference type="ChEBI" id="CHEBI:29108"/>
        <label>2</label>
    </ligand>
</feature>
<keyword evidence="9 19" id="KW-0479">Metal-binding</keyword>
<evidence type="ECO:0000256" key="22">
    <source>
        <dbReference type="RuleBase" id="RU362060"/>
    </source>
</evidence>
<evidence type="ECO:0000256" key="17">
    <source>
        <dbReference type="PIRSR" id="PIRSR600823-1"/>
    </source>
</evidence>
<dbReference type="PANTHER" id="PTHR31388">
    <property type="entry name" value="PEROXIDASE 72-RELATED"/>
    <property type="match status" value="1"/>
</dbReference>
<feature type="binding site" evidence="19">
    <location>
        <position position="126"/>
    </location>
    <ligand>
        <name>Ca(2+)</name>
        <dbReference type="ChEBI" id="CHEBI:29108"/>
        <label>1</label>
    </ligand>
</feature>
<dbReference type="InterPro" id="IPR002016">
    <property type="entry name" value="Haem_peroxidase"/>
</dbReference>
<evidence type="ECO:0000256" key="7">
    <source>
        <dbReference type="ARBA" id="ARBA00022559"/>
    </source>
</evidence>
<dbReference type="OrthoDB" id="2113341at2759"/>
<feature type="binding site" evidence="19">
    <location>
        <position position="140"/>
    </location>
    <ligand>
        <name>Ca(2+)</name>
        <dbReference type="ChEBI" id="CHEBI:29108"/>
        <label>1</label>
    </ligand>
</feature>
<dbReference type="InterPro" id="IPR010255">
    <property type="entry name" value="Haem_peroxidase_sf"/>
</dbReference>
<protein>
    <recommendedName>
        <fullName evidence="5 22">Peroxidase</fullName>
        <ecNumber evidence="5 22">1.11.1.7</ecNumber>
    </recommendedName>
</protein>
<dbReference type="SUPFAM" id="SSF48113">
    <property type="entry name" value="Heme-dependent peroxidases"/>
    <property type="match status" value="1"/>
</dbReference>
<dbReference type="PROSITE" id="PS00436">
    <property type="entry name" value="PEROXIDASE_2"/>
    <property type="match status" value="1"/>
</dbReference>
<dbReference type="InterPro" id="IPR019793">
    <property type="entry name" value="Peroxidases_heam-ligand_BS"/>
</dbReference>
<feature type="binding site" evidence="19">
    <location>
        <position position="124"/>
    </location>
    <ligand>
        <name>Ca(2+)</name>
        <dbReference type="ChEBI" id="CHEBI:29108"/>
        <label>1</label>
    </ligand>
</feature>
<dbReference type="GO" id="GO:0006979">
    <property type="term" value="P:response to oxidative stress"/>
    <property type="evidence" value="ECO:0007669"/>
    <property type="project" value="UniProtKB-UniRule"/>
</dbReference>
<keyword evidence="13 19" id="KW-0408">Iron</keyword>
<dbReference type="EC" id="1.11.1.7" evidence="5 22"/>
<keyword evidence="15" id="KW-0325">Glycoprotein</keyword>
<keyword evidence="11 19" id="KW-0106">Calcium</keyword>
<evidence type="ECO:0000256" key="11">
    <source>
        <dbReference type="ARBA" id="ARBA00022837"/>
    </source>
</evidence>
<dbReference type="Proteomes" id="UP001652660">
    <property type="component" value="Chromosome 7c"/>
</dbReference>
<comment type="cofactor">
    <cofactor evidence="19 22">
        <name>Ca(2+)</name>
        <dbReference type="ChEBI" id="CHEBI:29108"/>
    </cofactor>
    <text evidence="19 22">Binds 2 calcium ions per subunit.</text>
</comment>
<dbReference type="PROSITE" id="PS00435">
    <property type="entry name" value="PEROXIDASE_1"/>
    <property type="match status" value="1"/>
</dbReference>
<gene>
    <name evidence="25" type="primary">LOC113699065</name>
</gene>
<dbReference type="FunFam" id="1.10.420.10:FF:000001">
    <property type="entry name" value="Peroxidase"/>
    <property type="match status" value="1"/>
</dbReference>
<keyword evidence="7 22" id="KW-0575">Peroxidase</keyword>
<name>A0A6P6TB05_COFAR</name>
<feature type="disulfide bond" evidence="21">
    <location>
        <begin position="173"/>
        <end position="370"/>
    </location>
</feature>
<keyword evidence="12 22" id="KW-0560">Oxidoreductase</keyword>
<feature type="binding site" evidence="18">
    <location>
        <position position="215"/>
    </location>
    <ligand>
        <name>substrate</name>
    </ligand>
</feature>
<comment type="catalytic activity">
    <reaction evidence="1 22">
        <text>2 a phenolic donor + H2O2 = 2 a phenolic radical donor + 2 H2O</text>
        <dbReference type="Rhea" id="RHEA:56136"/>
        <dbReference type="ChEBI" id="CHEBI:15377"/>
        <dbReference type="ChEBI" id="CHEBI:16240"/>
        <dbReference type="ChEBI" id="CHEBI:139520"/>
        <dbReference type="ChEBI" id="CHEBI:139521"/>
        <dbReference type="EC" id="1.11.1.7"/>
    </reaction>
</comment>
<keyword evidence="24" id="KW-1185">Reference proteome</keyword>
<evidence type="ECO:0000313" key="24">
    <source>
        <dbReference type="Proteomes" id="UP001652660"/>
    </source>
</evidence>
<keyword evidence="6 22" id="KW-0964">Secreted</keyword>
<keyword evidence="8 22" id="KW-0349">Heme</keyword>
<reference evidence="25" key="2">
    <citation type="submission" date="2025-08" db="UniProtKB">
        <authorList>
            <consortium name="RefSeq"/>
        </authorList>
    </citation>
    <scope>IDENTIFICATION</scope>
    <source>
        <tissue evidence="25">Leaves</tissue>
    </source>
</reference>
<evidence type="ECO:0000256" key="2">
    <source>
        <dbReference type="ARBA" id="ARBA00002322"/>
    </source>
</evidence>
<evidence type="ECO:0000256" key="6">
    <source>
        <dbReference type="ARBA" id="ARBA00022525"/>
    </source>
</evidence>
<comment type="subcellular location">
    <subcellularLocation>
        <location evidence="3 22">Secreted</location>
    </subcellularLocation>
</comment>
<evidence type="ECO:0000256" key="4">
    <source>
        <dbReference type="ARBA" id="ARBA00006873"/>
    </source>
</evidence>
<dbReference type="Pfam" id="PF00141">
    <property type="entry name" value="peroxidase"/>
    <property type="match status" value="1"/>
</dbReference>
<feature type="disulfide bond" evidence="21">
    <location>
        <begin position="252"/>
        <end position="284"/>
    </location>
</feature>
<feature type="disulfide bond" evidence="21">
    <location>
        <begin position="87"/>
        <end position="167"/>
    </location>
</feature>
<evidence type="ECO:0000256" key="13">
    <source>
        <dbReference type="ARBA" id="ARBA00023004"/>
    </source>
</evidence>
<evidence type="ECO:0000313" key="25">
    <source>
        <dbReference type="RefSeq" id="XP_027074926.1"/>
    </source>
</evidence>
<evidence type="ECO:0000256" key="18">
    <source>
        <dbReference type="PIRSR" id="PIRSR600823-2"/>
    </source>
</evidence>
<dbReference type="InterPro" id="IPR033905">
    <property type="entry name" value="Secretory_peroxidase"/>
</dbReference>
<dbReference type="Gene3D" id="1.10.420.10">
    <property type="entry name" value="Peroxidase, domain 2"/>
    <property type="match status" value="1"/>
</dbReference>
<feature type="binding site" evidence="19">
    <location>
        <position position="128"/>
    </location>
    <ligand>
        <name>Ca(2+)</name>
        <dbReference type="ChEBI" id="CHEBI:29108"/>
        <label>1</label>
    </ligand>
</feature>
<keyword evidence="14 21" id="KW-1015">Disulfide bond</keyword>
<accession>A0A6P6TB05</accession>
<dbReference type="PANTHER" id="PTHR31388:SF2">
    <property type="entry name" value="PEROXIDASE 17"/>
    <property type="match status" value="1"/>
</dbReference>
<evidence type="ECO:0000259" key="23">
    <source>
        <dbReference type="PROSITE" id="PS50873"/>
    </source>
</evidence>
<dbReference type="RefSeq" id="XP_027074926.1">
    <property type="nucleotide sequence ID" value="XM_027219125.2"/>
</dbReference>
<evidence type="ECO:0000256" key="16">
    <source>
        <dbReference type="ARBA" id="ARBA00023324"/>
    </source>
</evidence>
<dbReference type="Gene3D" id="1.10.520.10">
    <property type="match status" value="1"/>
</dbReference>